<protein>
    <recommendedName>
        <fullName evidence="3">Sulfotransferase family protein</fullName>
    </recommendedName>
</protein>
<dbReference type="OrthoDB" id="547419at2"/>
<comment type="caution">
    <text evidence="1">The sequence shown here is derived from an EMBL/GenBank/DDBJ whole genome shotgun (WGS) entry which is preliminary data.</text>
</comment>
<evidence type="ECO:0000313" key="1">
    <source>
        <dbReference type="EMBL" id="RID90330.1"/>
    </source>
</evidence>
<proteinExistence type="predicted"/>
<evidence type="ECO:0008006" key="3">
    <source>
        <dbReference type="Google" id="ProtNLM"/>
    </source>
</evidence>
<sequence length="372" mass="41358">MKFVCHIGHHKTGTTSLQVFLSQNAIALLKAGILYPSVESQGAALMLARALGGDSADVLPINMREAHNALAFRMLADTLPNWKVPQYHRELPHSNQMLISMRNQIMALMPDTVVLCSEVMSHFGIAAPQLIDRLRTVAGEAETQLYCTLRRPDEHLMSWHGQQLRFGQSPALLSDPDKGVNLKALHFDYRGVLEPWIARLPQAKIQITPYAELMAAGGSVQHFIDHAGIAFPEGLLEARTMNVSFPAATFTLLREANRALPRPASLALAHEIATLTEGLEMPSQKDVEFFGPAQRARMMEAFRPIHDWLSQTTGREAFFPDLEAMAECRPLTEAEALHRVLDQITPEHLARLSHPEARGFVAGLRETHRAQP</sequence>
<reference evidence="1 2" key="1">
    <citation type="submission" date="2018-09" db="EMBL/GenBank/DDBJ databases">
        <title>Gemmobacter lutimaris sp. nov., a marine bacterium isolated from tidal flat.</title>
        <authorList>
            <person name="Lee D.W."/>
            <person name="Yoo Y."/>
            <person name="Kim J.-J."/>
            <person name="Kim B.S."/>
        </authorList>
    </citation>
    <scope>NUCLEOTIDE SEQUENCE [LARGE SCALE GENOMIC DNA]</scope>
    <source>
        <strain evidence="1 2">YJ-T1-11</strain>
    </source>
</reference>
<gene>
    <name evidence="1" type="ORF">D2N39_18365</name>
</gene>
<accession>A0A398BR04</accession>
<name>A0A398BR04_9RHOB</name>
<dbReference type="Proteomes" id="UP000266649">
    <property type="component" value="Unassembled WGS sequence"/>
</dbReference>
<dbReference type="AlphaFoldDB" id="A0A398BR04"/>
<dbReference type="SUPFAM" id="SSF52540">
    <property type="entry name" value="P-loop containing nucleoside triphosphate hydrolases"/>
    <property type="match status" value="1"/>
</dbReference>
<dbReference type="RefSeq" id="WP_119136233.1">
    <property type="nucleotide sequence ID" value="NZ_QXXQ01000014.1"/>
</dbReference>
<organism evidence="1 2">
    <name type="scientific">Gemmobacter lutimaris</name>
    <dbReference type="NCBI Taxonomy" id="2306023"/>
    <lineage>
        <taxon>Bacteria</taxon>
        <taxon>Pseudomonadati</taxon>
        <taxon>Pseudomonadota</taxon>
        <taxon>Alphaproteobacteria</taxon>
        <taxon>Rhodobacterales</taxon>
        <taxon>Paracoccaceae</taxon>
        <taxon>Gemmobacter</taxon>
    </lineage>
</organism>
<dbReference type="InterPro" id="IPR027417">
    <property type="entry name" value="P-loop_NTPase"/>
</dbReference>
<keyword evidence="2" id="KW-1185">Reference proteome</keyword>
<evidence type="ECO:0000313" key="2">
    <source>
        <dbReference type="Proteomes" id="UP000266649"/>
    </source>
</evidence>
<dbReference type="EMBL" id="QXXQ01000014">
    <property type="protein sequence ID" value="RID90330.1"/>
    <property type="molecule type" value="Genomic_DNA"/>
</dbReference>